<keyword evidence="3 8" id="KW-0963">Cytoplasm</keyword>
<evidence type="ECO:0000259" key="9">
    <source>
        <dbReference type="Pfam" id="PF00275"/>
    </source>
</evidence>
<dbReference type="EMBL" id="VHSG01000019">
    <property type="protein sequence ID" value="TQV72708.1"/>
    <property type="molecule type" value="Genomic_DNA"/>
</dbReference>
<name>A0A545T695_9GAMM</name>
<organism evidence="10 11">
    <name type="scientific">Exilibacterium tricleocarpae</name>
    <dbReference type="NCBI Taxonomy" id="2591008"/>
    <lineage>
        <taxon>Bacteria</taxon>
        <taxon>Pseudomonadati</taxon>
        <taxon>Pseudomonadota</taxon>
        <taxon>Gammaproteobacteria</taxon>
        <taxon>Cellvibrionales</taxon>
        <taxon>Cellvibrionaceae</taxon>
        <taxon>Exilibacterium</taxon>
    </lineage>
</organism>
<feature type="binding site" evidence="8">
    <location>
        <position position="337"/>
    </location>
    <ligand>
        <name>3-phosphoshikimate</name>
        <dbReference type="ChEBI" id="CHEBI:145989"/>
    </ligand>
</feature>
<dbReference type="InterPro" id="IPR001986">
    <property type="entry name" value="Enolpyruvate_Tfrase_dom"/>
</dbReference>
<feature type="binding site" evidence="8">
    <location>
        <position position="23"/>
    </location>
    <ligand>
        <name>3-phosphoshikimate</name>
        <dbReference type="ChEBI" id="CHEBI:145989"/>
    </ligand>
</feature>
<dbReference type="PIRSF" id="PIRSF000505">
    <property type="entry name" value="EPSPS"/>
    <property type="match status" value="1"/>
</dbReference>
<feature type="active site" description="Proton acceptor" evidence="8">
    <location>
        <position position="314"/>
    </location>
</feature>
<evidence type="ECO:0000256" key="8">
    <source>
        <dbReference type="HAMAP-Rule" id="MF_00210"/>
    </source>
</evidence>
<evidence type="ECO:0000256" key="6">
    <source>
        <dbReference type="ARBA" id="ARBA00023141"/>
    </source>
</evidence>
<feature type="binding site" evidence="8">
    <location>
        <position position="172"/>
    </location>
    <ligand>
        <name>3-phosphoshikimate</name>
        <dbReference type="ChEBI" id="CHEBI:145989"/>
    </ligand>
</feature>
<evidence type="ECO:0000313" key="10">
    <source>
        <dbReference type="EMBL" id="TQV72708.1"/>
    </source>
</evidence>
<dbReference type="EC" id="2.5.1.19" evidence="8"/>
<feature type="domain" description="Enolpyruvate transferase" evidence="9">
    <location>
        <begin position="7"/>
        <end position="419"/>
    </location>
</feature>
<evidence type="ECO:0000256" key="1">
    <source>
        <dbReference type="ARBA" id="ARBA00004811"/>
    </source>
</evidence>
<dbReference type="GO" id="GO:0009073">
    <property type="term" value="P:aromatic amino acid family biosynthetic process"/>
    <property type="evidence" value="ECO:0007669"/>
    <property type="project" value="UniProtKB-KW"/>
</dbReference>
<proteinExistence type="inferred from homology"/>
<dbReference type="FunFam" id="3.65.10.10:FF:000004">
    <property type="entry name" value="3-phosphoshikimate 1-carboxyvinyltransferase"/>
    <property type="match status" value="1"/>
</dbReference>
<dbReference type="GO" id="GO:0003866">
    <property type="term" value="F:3-phosphoshikimate 1-carboxyvinyltransferase activity"/>
    <property type="evidence" value="ECO:0007669"/>
    <property type="project" value="UniProtKB-UniRule"/>
</dbReference>
<evidence type="ECO:0000256" key="7">
    <source>
        <dbReference type="ARBA" id="ARBA00044633"/>
    </source>
</evidence>
<keyword evidence="11" id="KW-1185">Reference proteome</keyword>
<dbReference type="HAMAP" id="MF_00210">
    <property type="entry name" value="EPSP_synth"/>
    <property type="match status" value="1"/>
</dbReference>
<evidence type="ECO:0000256" key="4">
    <source>
        <dbReference type="ARBA" id="ARBA00022605"/>
    </source>
</evidence>
<dbReference type="CDD" id="cd01556">
    <property type="entry name" value="EPSP_synthase"/>
    <property type="match status" value="1"/>
</dbReference>
<comment type="function">
    <text evidence="8">Catalyzes the transfer of the enolpyruvyl moiety of phosphoenolpyruvate (PEP) to the 5-hydroxyl of shikimate-3-phosphate (S3P) to produce enolpyruvyl shikimate-3-phosphate and inorganic phosphate.</text>
</comment>
<dbReference type="PANTHER" id="PTHR21090">
    <property type="entry name" value="AROM/DEHYDROQUINATE SYNTHASE"/>
    <property type="match status" value="1"/>
</dbReference>
<dbReference type="UniPathway" id="UPA00053">
    <property type="reaction ID" value="UER00089"/>
</dbReference>
<dbReference type="SUPFAM" id="SSF55205">
    <property type="entry name" value="EPT/RTPC-like"/>
    <property type="match status" value="1"/>
</dbReference>
<dbReference type="GO" id="GO:0009423">
    <property type="term" value="P:chorismate biosynthetic process"/>
    <property type="evidence" value="ECO:0007669"/>
    <property type="project" value="UniProtKB-UniRule"/>
</dbReference>
<comment type="pathway">
    <text evidence="1 8">Metabolic intermediate biosynthesis; chorismate biosynthesis; chorismate from D-erythrose 4-phosphate and phosphoenolpyruvate: step 6/7.</text>
</comment>
<dbReference type="GO" id="GO:0008652">
    <property type="term" value="P:amino acid biosynthetic process"/>
    <property type="evidence" value="ECO:0007669"/>
    <property type="project" value="UniProtKB-KW"/>
</dbReference>
<feature type="binding site" evidence="8">
    <location>
        <position position="172"/>
    </location>
    <ligand>
        <name>phosphoenolpyruvate</name>
        <dbReference type="ChEBI" id="CHEBI:58702"/>
    </ligand>
</feature>
<comment type="catalytic activity">
    <reaction evidence="7">
        <text>3-phosphoshikimate + phosphoenolpyruvate = 5-O-(1-carboxyvinyl)-3-phosphoshikimate + phosphate</text>
        <dbReference type="Rhea" id="RHEA:21256"/>
        <dbReference type="ChEBI" id="CHEBI:43474"/>
        <dbReference type="ChEBI" id="CHEBI:57701"/>
        <dbReference type="ChEBI" id="CHEBI:58702"/>
        <dbReference type="ChEBI" id="CHEBI:145989"/>
        <dbReference type="EC" id="2.5.1.19"/>
    </reaction>
    <physiologicalReaction direction="left-to-right" evidence="7">
        <dbReference type="Rhea" id="RHEA:21257"/>
    </physiologicalReaction>
</comment>
<dbReference type="FunFam" id="3.65.10.10:FF:000003">
    <property type="entry name" value="3-phosphoshikimate 1-carboxyvinyltransferase"/>
    <property type="match status" value="1"/>
</dbReference>
<gene>
    <name evidence="8 10" type="primary">aroA</name>
    <name evidence="10" type="ORF">FKG94_18650</name>
</gene>
<feature type="binding site" evidence="8">
    <location>
        <position position="341"/>
    </location>
    <ligand>
        <name>3-phosphoshikimate</name>
        <dbReference type="ChEBI" id="CHEBI:145989"/>
    </ligand>
</feature>
<feature type="binding site" evidence="8">
    <location>
        <position position="345"/>
    </location>
    <ligand>
        <name>phosphoenolpyruvate</name>
        <dbReference type="ChEBI" id="CHEBI:58702"/>
    </ligand>
</feature>
<feature type="binding site" evidence="8">
    <location>
        <position position="412"/>
    </location>
    <ligand>
        <name>phosphoenolpyruvate</name>
        <dbReference type="ChEBI" id="CHEBI:58702"/>
    </ligand>
</feature>
<evidence type="ECO:0000256" key="2">
    <source>
        <dbReference type="ARBA" id="ARBA00009948"/>
    </source>
</evidence>
<dbReference type="PROSITE" id="PS00885">
    <property type="entry name" value="EPSP_SYNTHASE_2"/>
    <property type="match status" value="1"/>
</dbReference>
<feature type="binding site" evidence="8">
    <location>
        <position position="171"/>
    </location>
    <ligand>
        <name>3-phosphoshikimate</name>
        <dbReference type="ChEBI" id="CHEBI:145989"/>
    </ligand>
</feature>
<feature type="binding site" evidence="8">
    <location>
        <position position="198"/>
    </location>
    <ligand>
        <name>3-phosphoshikimate</name>
        <dbReference type="ChEBI" id="CHEBI:145989"/>
    </ligand>
</feature>
<comment type="caution">
    <text evidence="10">The sequence shown here is derived from an EMBL/GenBank/DDBJ whole genome shotgun (WGS) entry which is preliminary data.</text>
</comment>
<dbReference type="RefSeq" id="WP_142928438.1">
    <property type="nucleotide sequence ID" value="NZ_ML660098.1"/>
</dbReference>
<dbReference type="GO" id="GO:0005737">
    <property type="term" value="C:cytoplasm"/>
    <property type="evidence" value="ECO:0007669"/>
    <property type="project" value="UniProtKB-SubCell"/>
</dbReference>
<feature type="binding site" evidence="8">
    <location>
        <position position="22"/>
    </location>
    <ligand>
        <name>3-phosphoshikimate</name>
        <dbReference type="ChEBI" id="CHEBI:145989"/>
    </ligand>
</feature>
<dbReference type="Pfam" id="PF00275">
    <property type="entry name" value="EPSP_synthase"/>
    <property type="match status" value="1"/>
</dbReference>
<dbReference type="Proteomes" id="UP000319732">
    <property type="component" value="Unassembled WGS sequence"/>
</dbReference>
<keyword evidence="5 8" id="KW-0808">Transferase</keyword>
<dbReference type="PROSITE" id="PS00104">
    <property type="entry name" value="EPSP_SYNTHASE_1"/>
    <property type="match status" value="1"/>
</dbReference>
<feature type="binding site" evidence="8">
    <location>
        <position position="314"/>
    </location>
    <ligand>
        <name>3-phosphoshikimate</name>
        <dbReference type="ChEBI" id="CHEBI:145989"/>
    </ligand>
</feature>
<feature type="binding site" evidence="8">
    <location>
        <position position="96"/>
    </location>
    <ligand>
        <name>phosphoenolpyruvate</name>
        <dbReference type="ChEBI" id="CHEBI:58702"/>
    </ligand>
</feature>
<reference evidence="10 11" key="1">
    <citation type="submission" date="2019-06" db="EMBL/GenBank/DDBJ databases">
        <title>Whole genome sequence for Cellvibrionaceae sp. R142.</title>
        <authorList>
            <person name="Wang G."/>
        </authorList>
    </citation>
    <scope>NUCLEOTIDE SEQUENCE [LARGE SCALE GENOMIC DNA]</scope>
    <source>
        <strain evidence="10 11">R142</strain>
    </source>
</reference>
<keyword evidence="4 8" id="KW-0028">Amino-acid biosynthesis</keyword>
<comment type="subunit">
    <text evidence="8">Monomer.</text>
</comment>
<sequence length="427" mass="45964">MNELTIEPIKSVRGEVKLAGSKSISNRALLMAALSAGETTLSNLLAAEDVEHMLSALTQLGVSINFSSDRSQCTVTGLAGPFRTGSSTALYLGNAGTAVRPLCSVLAAGYGEFLLDGDARMRERPIGDLVDALRPLGADIAYTETAGYLPVRITSQGLKGGETRIDCSLSSQYLTALLMAAPLAERDVTITIQSTLVSKPYIDITLAMLKRFGIECTHRDYKQFHIDAPQTYTAPGHYWIEGDASSASYFLAAAAIKGGAVKVHGIGRSSMQGDVQFAIALEDMGAKVKIGESFVEVERGSLHGVDLDLNHIPDAAMTLAVVALFAEGKTRIRNIYNWRVKESDRITAMATELTKVGATVLAGEDYIEITPPEKWHHARIETYNDHRMAMCFSLVALGPQAVTILDPGCTAKTFPDYFEMFSSIAVT</sequence>
<dbReference type="AlphaFoldDB" id="A0A545T695"/>
<dbReference type="OrthoDB" id="9809920at2"/>
<evidence type="ECO:0000256" key="3">
    <source>
        <dbReference type="ARBA" id="ARBA00022490"/>
    </source>
</evidence>
<feature type="binding site" evidence="8">
    <location>
        <position position="170"/>
    </location>
    <ligand>
        <name>3-phosphoshikimate</name>
        <dbReference type="ChEBI" id="CHEBI:145989"/>
    </ligand>
</feature>
<keyword evidence="6 8" id="KW-0057">Aromatic amino acid biosynthesis</keyword>
<feature type="binding site" evidence="8">
    <location>
        <position position="27"/>
    </location>
    <ligand>
        <name>3-phosphoshikimate</name>
        <dbReference type="ChEBI" id="CHEBI:145989"/>
    </ligand>
</feature>
<comment type="subcellular location">
    <subcellularLocation>
        <location evidence="8">Cytoplasm</location>
    </subcellularLocation>
</comment>
<dbReference type="Gene3D" id="3.65.10.10">
    <property type="entry name" value="Enolpyruvate transferase domain"/>
    <property type="match status" value="2"/>
</dbReference>
<protein>
    <recommendedName>
        <fullName evidence="8">3-phosphoshikimate 1-carboxyvinyltransferase</fullName>
        <ecNumber evidence="8">2.5.1.19</ecNumber>
    </recommendedName>
    <alternativeName>
        <fullName evidence="8">5-enolpyruvylshikimate-3-phosphate synthase</fullName>
        <shortName evidence="8">EPSP synthase</shortName>
        <shortName evidence="8">EPSPS</shortName>
    </alternativeName>
</protein>
<comment type="similarity">
    <text evidence="2 8">Belongs to the EPSP synthase family.</text>
</comment>
<feature type="binding site" evidence="8">
    <location>
        <position position="22"/>
    </location>
    <ligand>
        <name>phosphoenolpyruvate</name>
        <dbReference type="ChEBI" id="CHEBI:58702"/>
    </ligand>
</feature>
<dbReference type="InterPro" id="IPR023193">
    <property type="entry name" value="EPSP_synthase_CS"/>
</dbReference>
<feature type="binding site" evidence="8">
    <location>
        <position position="387"/>
    </location>
    <ligand>
        <name>phosphoenolpyruvate</name>
        <dbReference type="ChEBI" id="CHEBI:58702"/>
    </ligand>
</feature>
<evidence type="ECO:0000313" key="11">
    <source>
        <dbReference type="Proteomes" id="UP000319732"/>
    </source>
</evidence>
<dbReference type="PANTHER" id="PTHR21090:SF5">
    <property type="entry name" value="PENTAFUNCTIONAL AROM POLYPEPTIDE"/>
    <property type="match status" value="1"/>
</dbReference>
<dbReference type="InterPro" id="IPR013792">
    <property type="entry name" value="RNA3'P_cycl/enolpyr_Trfase_a/b"/>
</dbReference>
<evidence type="ECO:0000256" key="5">
    <source>
        <dbReference type="ARBA" id="ARBA00022679"/>
    </source>
</evidence>
<feature type="binding site" evidence="8">
    <location>
        <position position="124"/>
    </location>
    <ligand>
        <name>phosphoenolpyruvate</name>
        <dbReference type="ChEBI" id="CHEBI:58702"/>
    </ligand>
</feature>
<dbReference type="InterPro" id="IPR036968">
    <property type="entry name" value="Enolpyruvate_Tfrase_sf"/>
</dbReference>
<dbReference type="InterPro" id="IPR006264">
    <property type="entry name" value="EPSP_synthase"/>
</dbReference>
<dbReference type="NCBIfam" id="TIGR01356">
    <property type="entry name" value="aroA"/>
    <property type="match status" value="1"/>
</dbReference>
<accession>A0A545T695</accession>